<comment type="subcellular location">
    <subcellularLocation>
        <location evidence="1">Membrane</location>
        <topology evidence="1">Multi-pass membrane protein</topology>
    </subcellularLocation>
</comment>
<comment type="caution">
    <text evidence="7">The sequence shown here is derived from an EMBL/GenBank/DDBJ whole genome shotgun (WGS) entry which is preliminary data.</text>
</comment>
<dbReference type="STRING" id="361077.A0A152AA83"/>
<keyword evidence="8" id="KW-1185">Reference proteome</keyword>
<feature type="transmembrane region" description="Helical" evidence="6">
    <location>
        <begin position="556"/>
        <end position="573"/>
    </location>
</feature>
<dbReference type="OMA" id="WELIRYG"/>
<evidence type="ECO:0000256" key="5">
    <source>
        <dbReference type="SAM" id="MobiDB-lite"/>
    </source>
</evidence>
<feature type="transmembrane region" description="Helical" evidence="6">
    <location>
        <begin position="35"/>
        <end position="51"/>
    </location>
</feature>
<dbReference type="PANTHER" id="PTHR47804:SF3">
    <property type="entry name" value="PROTEIN BRE4"/>
    <property type="match status" value="1"/>
</dbReference>
<feature type="transmembrane region" description="Helical" evidence="6">
    <location>
        <begin position="669"/>
        <end position="689"/>
    </location>
</feature>
<dbReference type="InParanoid" id="A0A152AA83"/>
<feature type="transmembrane region" description="Helical" evidence="6">
    <location>
        <begin position="777"/>
        <end position="797"/>
    </location>
</feature>
<evidence type="ECO:0000256" key="2">
    <source>
        <dbReference type="ARBA" id="ARBA00022692"/>
    </source>
</evidence>
<feature type="compositionally biased region" description="Polar residues" evidence="5">
    <location>
        <begin position="442"/>
        <end position="453"/>
    </location>
</feature>
<reference evidence="7 8" key="1">
    <citation type="submission" date="2015-12" db="EMBL/GenBank/DDBJ databases">
        <title>Dictyostelia acquired genes for synthesis and detection of signals that induce cell-type specialization by lateral gene transfer from prokaryotes.</title>
        <authorList>
            <person name="Gloeckner G."/>
            <person name="Schaap P."/>
        </authorList>
    </citation>
    <scope>NUCLEOTIDE SEQUENCE [LARGE SCALE GENOMIC DNA]</scope>
    <source>
        <strain evidence="7 8">TK</strain>
    </source>
</reference>
<evidence type="ECO:0000313" key="7">
    <source>
        <dbReference type="EMBL" id="KYR03130.1"/>
    </source>
</evidence>
<evidence type="ECO:0000256" key="4">
    <source>
        <dbReference type="ARBA" id="ARBA00023136"/>
    </source>
</evidence>
<feature type="transmembrane region" description="Helical" evidence="6">
    <location>
        <begin position="639"/>
        <end position="657"/>
    </location>
</feature>
<name>A0A152AA83_TIELA</name>
<evidence type="ECO:0000256" key="6">
    <source>
        <dbReference type="SAM" id="Phobius"/>
    </source>
</evidence>
<feature type="compositionally biased region" description="Polar residues" evidence="5">
    <location>
        <begin position="594"/>
        <end position="604"/>
    </location>
</feature>
<feature type="compositionally biased region" description="Basic and acidic residues" evidence="5">
    <location>
        <begin position="252"/>
        <end position="264"/>
    </location>
</feature>
<dbReference type="AlphaFoldDB" id="A0A152AA83"/>
<feature type="transmembrane region" description="Helical" evidence="6">
    <location>
        <begin position="746"/>
        <end position="765"/>
    </location>
</feature>
<feature type="transmembrane region" description="Helical" evidence="6">
    <location>
        <begin position="58"/>
        <end position="78"/>
    </location>
</feature>
<organism evidence="7 8">
    <name type="scientific">Tieghemostelium lacteum</name>
    <name type="common">Slime mold</name>
    <name type="synonym">Dictyostelium lacteum</name>
    <dbReference type="NCBI Taxonomy" id="361077"/>
    <lineage>
        <taxon>Eukaryota</taxon>
        <taxon>Amoebozoa</taxon>
        <taxon>Evosea</taxon>
        <taxon>Eumycetozoa</taxon>
        <taxon>Dictyostelia</taxon>
        <taxon>Dictyosteliales</taxon>
        <taxon>Raperosteliaceae</taxon>
        <taxon>Tieghemostelium</taxon>
    </lineage>
</organism>
<dbReference type="GO" id="GO:0015743">
    <property type="term" value="P:malate transport"/>
    <property type="evidence" value="ECO:0007669"/>
    <property type="project" value="InterPro"/>
</dbReference>
<dbReference type="PANTHER" id="PTHR47804">
    <property type="entry name" value="60S RIBOSOMAL PROTEIN L19"/>
    <property type="match status" value="1"/>
</dbReference>
<evidence type="ECO:0008006" key="9">
    <source>
        <dbReference type="Google" id="ProtNLM"/>
    </source>
</evidence>
<dbReference type="GO" id="GO:0016020">
    <property type="term" value="C:membrane"/>
    <property type="evidence" value="ECO:0007669"/>
    <property type="project" value="UniProtKB-SubCell"/>
</dbReference>
<dbReference type="OrthoDB" id="68611at2759"/>
<dbReference type="Pfam" id="PF11744">
    <property type="entry name" value="ALMT"/>
    <property type="match status" value="1"/>
</dbReference>
<feature type="region of interest" description="Disordered" evidence="5">
    <location>
        <begin position="442"/>
        <end position="462"/>
    </location>
</feature>
<accession>A0A152AA83</accession>
<evidence type="ECO:0000256" key="1">
    <source>
        <dbReference type="ARBA" id="ARBA00004141"/>
    </source>
</evidence>
<feature type="compositionally biased region" description="Polar residues" evidence="5">
    <location>
        <begin position="239"/>
        <end position="250"/>
    </location>
</feature>
<feature type="transmembrane region" description="Helical" evidence="6">
    <location>
        <begin position="84"/>
        <end position="103"/>
    </location>
</feature>
<feature type="transmembrane region" description="Helical" evidence="6">
    <location>
        <begin position="110"/>
        <end position="128"/>
    </location>
</feature>
<keyword evidence="4 6" id="KW-0472">Membrane</keyword>
<dbReference type="InterPro" id="IPR052430">
    <property type="entry name" value="IVT-Associated"/>
</dbReference>
<gene>
    <name evidence="7" type="ORF">DLAC_00627</name>
</gene>
<feature type="transmembrane region" description="Helical" evidence="6">
    <location>
        <begin position="140"/>
        <end position="165"/>
    </location>
</feature>
<keyword evidence="2 6" id="KW-0812">Transmembrane</keyword>
<dbReference type="FunCoup" id="A0A152AA83">
    <property type="interactions" value="844"/>
</dbReference>
<protein>
    <recommendedName>
        <fullName evidence="9">DUF2421 domain-containing protein</fullName>
    </recommendedName>
</protein>
<dbReference type="Proteomes" id="UP000076078">
    <property type="component" value="Unassembled WGS sequence"/>
</dbReference>
<feature type="region of interest" description="Disordered" evidence="5">
    <location>
        <begin position="239"/>
        <end position="271"/>
    </location>
</feature>
<sequence>MVFIGLRLKTALIEALTVILSSILIFLPIKFRNFNALILVPVFVTIIACNLSSQSSMISGGIVVISTATSSLVIYAFLKIFQERIWVSFIVGFFFAFFLQCTVLRGGRWFNGLACKKILLDLVIVYYFSPYPDSEKETDILETFICSLFMLFSIVIVSIIFPVMATKLFHFNLMRTLRTSRDLFRAIGYSVESKLYKDPNQQTSSKIPKNHSFTFPLNDLTGHDDEDGEDDIKVQHTSIEQQLQQKNDMTTLEEKTNESQEKDIVSSSNTMKSSEKNIEKIVLPLSSLVTKKEVTFQLPLGGEKEPKSPNVSGDIKLKKLKKSKSVEILSKSIPIPTDKEIKELQFRLTDEVNRLTLVLKECKEERWNSTLVESYKAILNLVEMSLKHLMSLRISIESGFSQNASRELVSPMEPFLDSLIEEVYLQIGLMIDVLKGKLHLSETPTSSPNSANAVSGADNPKRKFSRKEQKTVIERNILESSFEETDELIVKLQEFYKQLVGEYQRSGLPGLHESEISRLHFFIFGIIEYARQQKVIYQLVLQIKARIRHESIRYQVIRYGLVYVLTALPIHWYKVTLFIISKFSKKSDVDKETPNLNQQQTVRNPDSEVPKKDHILKRIFKFIVNYIYVLCFKNGKWKFPLQIAIAYTSSVIVFWYINGETKGELVIKGVWTCATAILVMSPSVGASLLKGFNRVIGTMGGGGVGFLVSWLCSVIPKGGKEVVILAFTFVWITIISIIQQNPSFSYSGAVSGLTFVLVVYGQYLYGFDYWYALFRSFHITMGVVWVIIICLTVFPYFSFQYTRIKMVNTTIQMSRTFVNIIRLGLKIETLNQSQEIMMDIDYTDRDRRAKEIRKSLTDQRMILDQIKLSLNDIKSELILMPNKSNAYRKVYKDLSYSYTRLVAAEASFRSSFSDPLLQAMSPINQKIQGIFNELDALAKDLNIFTTLTISKSQRSQLTVDHEKQLTDSVKALGDSFQEVRVDLLKRRILSTLHPEMIQFGSGMY</sequence>
<evidence type="ECO:0000256" key="3">
    <source>
        <dbReference type="ARBA" id="ARBA00022989"/>
    </source>
</evidence>
<evidence type="ECO:0000313" key="8">
    <source>
        <dbReference type="Proteomes" id="UP000076078"/>
    </source>
</evidence>
<proteinExistence type="predicted"/>
<dbReference type="EMBL" id="LODT01000001">
    <property type="protein sequence ID" value="KYR03130.1"/>
    <property type="molecule type" value="Genomic_DNA"/>
</dbReference>
<dbReference type="InterPro" id="IPR020966">
    <property type="entry name" value="ALMT"/>
</dbReference>
<feature type="region of interest" description="Disordered" evidence="5">
    <location>
        <begin position="589"/>
        <end position="608"/>
    </location>
</feature>
<feature type="transmembrane region" description="Helical" evidence="6">
    <location>
        <begin position="12"/>
        <end position="29"/>
    </location>
</feature>
<feature type="transmembrane region" description="Helical" evidence="6">
    <location>
        <begin position="722"/>
        <end position="739"/>
    </location>
</feature>
<feature type="transmembrane region" description="Helical" evidence="6">
    <location>
        <begin position="696"/>
        <end position="716"/>
    </location>
</feature>
<keyword evidence="3 6" id="KW-1133">Transmembrane helix</keyword>